<comment type="caution">
    <text evidence="2">The sequence shown here is derived from an EMBL/GenBank/DDBJ whole genome shotgun (WGS) entry which is preliminary data.</text>
</comment>
<keyword evidence="4" id="KW-1185">Reference proteome</keyword>
<gene>
    <name evidence="2" type="ORF">KQI88_12535</name>
    <name evidence="3" type="ORF">KQI88_12565</name>
</gene>
<organism evidence="2 4">
    <name type="scientific">Alkaliphilus flagellatus</name>
    <dbReference type="NCBI Taxonomy" id="2841507"/>
    <lineage>
        <taxon>Bacteria</taxon>
        <taxon>Bacillati</taxon>
        <taxon>Bacillota</taxon>
        <taxon>Clostridia</taxon>
        <taxon>Peptostreptococcales</taxon>
        <taxon>Natronincolaceae</taxon>
        <taxon>Alkaliphilus</taxon>
    </lineage>
</organism>
<name>A0ABS6G424_9FIRM</name>
<evidence type="ECO:0000313" key="4">
    <source>
        <dbReference type="Proteomes" id="UP000779508"/>
    </source>
</evidence>
<dbReference type="EMBL" id="JAHLQK010000004">
    <property type="protein sequence ID" value="MBU5677246.1"/>
    <property type="molecule type" value="Genomic_DNA"/>
</dbReference>
<evidence type="ECO:0000313" key="2">
    <source>
        <dbReference type="EMBL" id="MBU5677241.1"/>
    </source>
</evidence>
<sequence>MKRKITLLLSIMMLLSFTLSVHATPEIEEPNNINLDFEVKENGIYPNALCLFHDWYSVKDGDTYREYTKREKQHCYDLYQDYKKVCMKCGKNDTSRERVSRADHKWKVVESGTKLMVQCQICGLAKDGW</sequence>
<accession>A0ABS6G424</accession>
<dbReference type="Proteomes" id="UP000779508">
    <property type="component" value="Unassembled WGS sequence"/>
</dbReference>
<proteinExistence type="predicted"/>
<evidence type="ECO:0000256" key="1">
    <source>
        <dbReference type="SAM" id="SignalP"/>
    </source>
</evidence>
<dbReference type="RefSeq" id="WP_216417812.1">
    <property type="nucleotide sequence ID" value="NZ_JAHLQK010000004.1"/>
</dbReference>
<reference evidence="2 4" key="1">
    <citation type="submission" date="2021-06" db="EMBL/GenBank/DDBJ databases">
        <authorList>
            <person name="Sun Q."/>
            <person name="Li D."/>
        </authorList>
    </citation>
    <scope>NUCLEOTIDE SEQUENCE [LARGE SCALE GENOMIC DNA]</scope>
    <source>
        <strain evidence="2 4">MSJ-5</strain>
    </source>
</reference>
<protein>
    <submittedName>
        <fullName evidence="2">Uncharacterized protein</fullName>
    </submittedName>
</protein>
<evidence type="ECO:0000313" key="3">
    <source>
        <dbReference type="EMBL" id="MBU5677246.1"/>
    </source>
</evidence>
<feature type="signal peptide" evidence="1">
    <location>
        <begin position="1"/>
        <end position="23"/>
    </location>
</feature>
<keyword evidence="1" id="KW-0732">Signal</keyword>
<feature type="chain" id="PRO_5045032162" evidence="1">
    <location>
        <begin position="24"/>
        <end position="129"/>
    </location>
</feature>
<dbReference type="EMBL" id="JAHLQK010000004">
    <property type="protein sequence ID" value="MBU5677241.1"/>
    <property type="molecule type" value="Genomic_DNA"/>
</dbReference>